<evidence type="ECO:0000259" key="2">
    <source>
        <dbReference type="Pfam" id="PF02481"/>
    </source>
</evidence>
<dbReference type="Gene3D" id="1.10.10.10">
    <property type="entry name" value="Winged helix-like DNA-binding domain superfamily/Winged helix DNA-binding domain"/>
    <property type="match status" value="1"/>
</dbReference>
<dbReference type="InterPro" id="IPR057666">
    <property type="entry name" value="DrpA_SLOG"/>
</dbReference>
<sequence>MNKQSQSNAKPAQFELSDRQRLSWLRLYRSDNVGPATFRDLINHCGSASAALEMLPEMTSRSGGKRTIRIASLDEVERELEATAKFGARIIGLGEPDYPSLLRYTELAPPLITVMGNSSAMSKPTISIVGSRNASMVGIKMAQQLASALNEAGHVIVSGLARGIDRAAHQAALENGTIAAMAGGIDQPYPPENIPLLQDIIASGTGCAITDKPFGWEPRARDFPRRNRIIAALSMGLIVVEAAQKSGSLISARLANELGRTVFAVPGSPLDPRSQGTNNLIREGATLITSADDVLEALKPVSEARQHAVQHQIGLFEKEEFMTLPPDDNARAAVISLLSPAPTDIDDIIAHSGLEPAQVALIILEMDLVGQIERHSANRVSLLEVAQR</sequence>
<dbReference type="GO" id="GO:0009294">
    <property type="term" value="P:DNA-mediated transformation"/>
    <property type="evidence" value="ECO:0007669"/>
    <property type="project" value="InterPro"/>
</dbReference>
<evidence type="ECO:0000259" key="3">
    <source>
        <dbReference type="Pfam" id="PF17782"/>
    </source>
</evidence>
<comment type="caution">
    <text evidence="4">The sequence shown here is derived from an EMBL/GenBank/DDBJ whole genome shotgun (WGS) entry which is preliminary data.</text>
</comment>
<dbReference type="PATRIC" id="fig|1514904.3.peg.3487"/>
<dbReference type="AlphaFoldDB" id="A0A0M9GNH7"/>
<dbReference type="InterPro" id="IPR041614">
    <property type="entry name" value="DprA_WH"/>
</dbReference>
<dbReference type="Gene3D" id="3.40.50.450">
    <property type="match status" value="1"/>
</dbReference>
<dbReference type="SUPFAM" id="SSF102405">
    <property type="entry name" value="MCP/YpsA-like"/>
    <property type="match status" value="1"/>
</dbReference>
<gene>
    <name evidence="4" type="ORF">SU32_07250</name>
</gene>
<reference evidence="4 5" key="1">
    <citation type="submission" date="2015-01" db="EMBL/GenBank/DDBJ databases">
        <title>Ahrensia donghaiensis sp. nov., a novel dimethylsulphoniopropionate-cleavage bacterium isolated from seawater and emended descriptions of the genus Ahrensia and Ahrensia kielensis.</title>
        <authorList>
            <person name="Liu J."/>
        </authorList>
    </citation>
    <scope>NUCLEOTIDE SEQUENCE [LARGE SCALE GENOMIC DNA]</scope>
    <source>
        <strain evidence="4 5">LZD062</strain>
    </source>
</reference>
<comment type="similarity">
    <text evidence="1">Belongs to the DprA/Smf family.</text>
</comment>
<dbReference type="Pfam" id="PF17782">
    <property type="entry name" value="WHD_DprA"/>
    <property type="match status" value="1"/>
</dbReference>
<dbReference type="Pfam" id="PF02481">
    <property type="entry name" value="DNA_processg_A"/>
    <property type="match status" value="1"/>
</dbReference>
<dbReference type="Pfam" id="PF21102">
    <property type="entry name" value="DprA_N"/>
    <property type="match status" value="1"/>
</dbReference>
<feature type="domain" description="Smf/DprA SLOG" evidence="2">
    <location>
        <begin position="90"/>
        <end position="298"/>
    </location>
</feature>
<name>A0A0M9GNH7_9HYPH</name>
<keyword evidence="5" id="KW-1185">Reference proteome</keyword>
<evidence type="ECO:0000313" key="4">
    <source>
        <dbReference type="EMBL" id="KPB01659.1"/>
    </source>
</evidence>
<feature type="domain" description="DprA winged helix" evidence="3">
    <location>
        <begin position="323"/>
        <end position="376"/>
    </location>
</feature>
<dbReference type="OrthoDB" id="9785707at2"/>
<proteinExistence type="inferred from homology"/>
<dbReference type="RefSeq" id="WP_053998685.1">
    <property type="nucleotide sequence ID" value="NZ_JXMU01000009.1"/>
</dbReference>
<dbReference type="PANTHER" id="PTHR43022">
    <property type="entry name" value="PROTEIN SMF"/>
    <property type="match status" value="1"/>
</dbReference>
<dbReference type="STRING" id="1514904.SU32_07250"/>
<dbReference type="PANTHER" id="PTHR43022:SF1">
    <property type="entry name" value="PROTEIN SMF"/>
    <property type="match status" value="1"/>
</dbReference>
<dbReference type="InterPro" id="IPR036388">
    <property type="entry name" value="WH-like_DNA-bd_sf"/>
</dbReference>
<protein>
    <submittedName>
        <fullName evidence="4">DNA processing protein DprA</fullName>
    </submittedName>
</protein>
<evidence type="ECO:0000256" key="1">
    <source>
        <dbReference type="ARBA" id="ARBA00006525"/>
    </source>
</evidence>
<evidence type="ECO:0000313" key="5">
    <source>
        <dbReference type="Proteomes" id="UP000038011"/>
    </source>
</evidence>
<accession>A0A0M9GNH7</accession>
<organism evidence="4 5">
    <name type="scientific">Ahrensia marina</name>
    <dbReference type="NCBI Taxonomy" id="1514904"/>
    <lineage>
        <taxon>Bacteria</taxon>
        <taxon>Pseudomonadati</taxon>
        <taxon>Pseudomonadota</taxon>
        <taxon>Alphaproteobacteria</taxon>
        <taxon>Hyphomicrobiales</taxon>
        <taxon>Ahrensiaceae</taxon>
        <taxon>Ahrensia</taxon>
    </lineage>
</organism>
<dbReference type="InterPro" id="IPR003488">
    <property type="entry name" value="DprA"/>
</dbReference>
<dbReference type="EMBL" id="JXMU01000009">
    <property type="protein sequence ID" value="KPB01659.1"/>
    <property type="molecule type" value="Genomic_DNA"/>
</dbReference>
<dbReference type="Proteomes" id="UP000038011">
    <property type="component" value="Unassembled WGS sequence"/>
</dbReference>
<dbReference type="NCBIfam" id="TIGR00732">
    <property type="entry name" value="dprA"/>
    <property type="match status" value="1"/>
</dbReference>